<dbReference type="Gene3D" id="3.10.290.10">
    <property type="entry name" value="RNA-binding S4 domain"/>
    <property type="match status" value="1"/>
</dbReference>
<dbReference type="PIRSF" id="PIRSF002116">
    <property type="entry name" value="Ribosomal_S4"/>
    <property type="match status" value="1"/>
</dbReference>
<dbReference type="AlphaFoldDB" id="A0A7L9FGD9"/>
<dbReference type="EMBL" id="CP062310">
    <property type="protein sequence ID" value="QOJ78382.1"/>
    <property type="molecule type" value="Genomic_DNA"/>
</dbReference>
<dbReference type="PROSITE" id="PS50889">
    <property type="entry name" value="S4"/>
    <property type="match status" value="1"/>
</dbReference>
<evidence type="ECO:0000256" key="7">
    <source>
        <dbReference type="HAMAP-Rule" id="MF_00485"/>
    </source>
</evidence>
<dbReference type="PANTHER" id="PTHR11581:SF0">
    <property type="entry name" value="SMALL RIBOSOMAL SUBUNIT PROTEIN ES4"/>
    <property type="match status" value="1"/>
</dbReference>
<keyword evidence="10" id="KW-1185">Reference proteome</keyword>
<dbReference type="InParanoid" id="A0A7L9FGD9"/>
<proteinExistence type="inferred from homology"/>
<evidence type="ECO:0000256" key="3">
    <source>
        <dbReference type="ARBA" id="ARBA00022884"/>
    </source>
</evidence>
<dbReference type="PANTHER" id="PTHR11581">
    <property type="entry name" value="30S/40S RIBOSOMAL PROTEIN S4"/>
    <property type="match status" value="1"/>
</dbReference>
<dbReference type="SMART" id="SM00363">
    <property type="entry name" value="S4"/>
    <property type="match status" value="1"/>
</dbReference>
<dbReference type="InterPro" id="IPR013845">
    <property type="entry name" value="Ribosomal_eS4_central_region"/>
</dbReference>
<dbReference type="FunCoup" id="A0A7L9FGD9">
    <property type="interactions" value="138"/>
</dbReference>
<dbReference type="InterPro" id="IPR038237">
    <property type="entry name" value="Ribosomal_eS4_central_sf"/>
</dbReference>
<dbReference type="GO" id="GO:0019843">
    <property type="term" value="F:rRNA binding"/>
    <property type="evidence" value="ECO:0007669"/>
    <property type="project" value="UniProtKB-KW"/>
</dbReference>
<reference evidence="9 10" key="1">
    <citation type="submission" date="2020-10" db="EMBL/GenBank/DDBJ databases">
        <title>Thermofilum lucidum 3507LT sp. nov. a novel member of Thermofilaceae family isolated from Chile hot spring, and proposal of description order Thermofilales.</title>
        <authorList>
            <person name="Zayulina K.S."/>
            <person name="Elcheninov A.G."/>
            <person name="Toshchakov S.V."/>
            <person name="Kublanov I.V."/>
        </authorList>
    </citation>
    <scope>NUCLEOTIDE SEQUENCE [LARGE SCALE GENOMIC DNA]</scope>
    <source>
        <strain evidence="9 10">3507LT</strain>
    </source>
</reference>
<dbReference type="HAMAP" id="MF_00485">
    <property type="entry name" value="Ribosomal_eS4"/>
    <property type="match status" value="1"/>
</dbReference>
<dbReference type="GeneID" id="59149508"/>
<dbReference type="InterPro" id="IPR036986">
    <property type="entry name" value="S4_RNA-bd_sf"/>
</dbReference>
<keyword evidence="4 7" id="KW-0689">Ribosomal protein</keyword>
<dbReference type="InterPro" id="IPR000876">
    <property type="entry name" value="Ribosomal_eS4"/>
</dbReference>
<evidence type="ECO:0000256" key="4">
    <source>
        <dbReference type="ARBA" id="ARBA00022980"/>
    </source>
</evidence>
<dbReference type="InterPro" id="IPR041982">
    <property type="entry name" value="Ribosomal_eS4_KOW"/>
</dbReference>
<gene>
    <name evidence="7" type="primary">rps4e</name>
    <name evidence="9" type="ORF">IG193_06390</name>
</gene>
<dbReference type="Proteomes" id="UP000594121">
    <property type="component" value="Chromosome"/>
</dbReference>
<dbReference type="Pfam" id="PF01479">
    <property type="entry name" value="S4"/>
    <property type="match status" value="1"/>
</dbReference>
<evidence type="ECO:0000256" key="1">
    <source>
        <dbReference type="ARBA" id="ARBA00007500"/>
    </source>
</evidence>
<dbReference type="Gene3D" id="2.40.50.740">
    <property type="match status" value="1"/>
</dbReference>
<dbReference type="Gene3D" id="2.30.30.30">
    <property type="match status" value="1"/>
</dbReference>
<dbReference type="InterPro" id="IPR002942">
    <property type="entry name" value="S4_RNA-bd"/>
</dbReference>
<comment type="similarity">
    <text evidence="1 7">Belongs to the eukaryotic ribosomal protein eS4 family.</text>
</comment>
<name>A0A7L9FGD9_9CREN</name>
<accession>A0A7L9FGD9</accession>
<dbReference type="CDD" id="cd06087">
    <property type="entry name" value="KOW_RPS4"/>
    <property type="match status" value="1"/>
</dbReference>
<evidence type="ECO:0000256" key="5">
    <source>
        <dbReference type="ARBA" id="ARBA00023274"/>
    </source>
</evidence>
<organism evidence="9 10">
    <name type="scientific">Infirmifilum lucidum</name>
    <dbReference type="NCBI Taxonomy" id="2776706"/>
    <lineage>
        <taxon>Archaea</taxon>
        <taxon>Thermoproteota</taxon>
        <taxon>Thermoprotei</taxon>
        <taxon>Thermofilales</taxon>
        <taxon>Thermofilaceae</taxon>
        <taxon>Infirmifilum</taxon>
    </lineage>
</organism>
<evidence type="ECO:0000313" key="10">
    <source>
        <dbReference type="Proteomes" id="UP000594121"/>
    </source>
</evidence>
<evidence type="ECO:0000313" key="9">
    <source>
        <dbReference type="EMBL" id="QOJ78382.1"/>
    </source>
</evidence>
<feature type="domain" description="RNA-binding S4" evidence="8">
    <location>
        <begin position="45"/>
        <end position="110"/>
    </location>
</feature>
<dbReference type="GO" id="GO:0006412">
    <property type="term" value="P:translation"/>
    <property type="evidence" value="ECO:0007669"/>
    <property type="project" value="UniProtKB-UniRule"/>
</dbReference>
<keyword evidence="2" id="KW-0699">rRNA-binding</keyword>
<dbReference type="RefSeq" id="WP_192818354.1">
    <property type="nucleotide sequence ID" value="NZ_CP062310.1"/>
</dbReference>
<evidence type="ECO:0000256" key="2">
    <source>
        <dbReference type="ARBA" id="ARBA00022730"/>
    </source>
</evidence>
<dbReference type="FunFam" id="3.10.290.10:FF:000002">
    <property type="entry name" value="40S ribosomal protein S4"/>
    <property type="match status" value="1"/>
</dbReference>
<dbReference type="SUPFAM" id="SSF55174">
    <property type="entry name" value="Alpha-L RNA-binding motif"/>
    <property type="match status" value="1"/>
</dbReference>
<dbReference type="NCBIfam" id="NF003312">
    <property type="entry name" value="PRK04313.1"/>
    <property type="match status" value="1"/>
</dbReference>
<dbReference type="InterPro" id="IPR014722">
    <property type="entry name" value="Rib_uL2_dom2"/>
</dbReference>
<keyword evidence="5 7" id="KW-0687">Ribonucleoprotein</keyword>
<dbReference type="KEGG" id="thel:IG193_06390"/>
<evidence type="ECO:0000259" key="8">
    <source>
        <dbReference type="SMART" id="SM00363"/>
    </source>
</evidence>
<dbReference type="Pfam" id="PF00900">
    <property type="entry name" value="Ribosomal_S4e"/>
    <property type="match status" value="1"/>
</dbReference>
<dbReference type="InterPro" id="IPR013843">
    <property type="entry name" value="Ribosomal_eS4_N"/>
</dbReference>
<dbReference type="CDD" id="cd00165">
    <property type="entry name" value="S4"/>
    <property type="match status" value="1"/>
</dbReference>
<evidence type="ECO:0000256" key="6">
    <source>
        <dbReference type="ARBA" id="ARBA00035272"/>
    </source>
</evidence>
<keyword evidence="3 7" id="KW-0694">RNA-binding</keyword>
<dbReference type="GO" id="GO:0022627">
    <property type="term" value="C:cytosolic small ribosomal subunit"/>
    <property type="evidence" value="ECO:0007669"/>
    <property type="project" value="TreeGrafter"/>
</dbReference>
<dbReference type="GO" id="GO:0003735">
    <property type="term" value="F:structural constituent of ribosome"/>
    <property type="evidence" value="ECO:0007669"/>
    <property type="project" value="InterPro"/>
</dbReference>
<dbReference type="Pfam" id="PF08071">
    <property type="entry name" value="RS4NT"/>
    <property type="match status" value="1"/>
</dbReference>
<sequence>MTRKIRSSLRHLRRSIAPPFWPISRKEHAWTVKPSPGPHPLFKSIPLGIVVRDILGYATSMREARRILNERKISIDGRVITDYKFPVGLMDIIHVIPEGKFYRVVPDAIKKLKLVEIPQEEAGYKLLKVIRKQSVRGGSIQLTLHDGRNILLPKPGEGGLNVRTFDSLLITIPKQSIVQHVPLREGVLAAVTDGRHVGFVGRIESIQQVFKRKDALVVLKNDQGETARTKLEYILPVGTEKPLVTIG</sequence>
<protein>
    <recommendedName>
        <fullName evidence="6 7">Small ribosomal subunit protein eS4</fullName>
    </recommendedName>
</protein>